<comment type="caution">
    <text evidence="1">The sequence shown here is derived from an EMBL/GenBank/DDBJ whole genome shotgun (WGS) entry which is preliminary data.</text>
</comment>
<proteinExistence type="predicted"/>
<gene>
    <name evidence="1" type="ORF">MML48_3g00014445</name>
</gene>
<evidence type="ECO:0000313" key="2">
    <source>
        <dbReference type="Proteomes" id="UP001056778"/>
    </source>
</evidence>
<dbReference type="EMBL" id="CM043017">
    <property type="protein sequence ID" value="KAI4464755.1"/>
    <property type="molecule type" value="Genomic_DNA"/>
</dbReference>
<accession>A0ACB9TDK8</accession>
<sequence length="334" mass="35553">MASLLVSRLCCMHNLRANSIRKLPIRSFIRNYARESKETLEQTARRRTLRERAMAPATETSFNIGKGALAGGAVVGLGALCFYGLGLSNEAGALERSMMWPQYVKDRIKTTYLYFGGSLAITAAAAVAAFRSPTILNLVANNGLIGIAVSLAAIIGTGMLAQSIEYTEGFGPKQMAWMLHAGVMGVMLAPICFLGGPILIRAAWYTAGVVGGLSTIAVCAPSEKFLMMGGPLAMGLGVVFVSSIATMFLPPTTVLGAGLYSVALYGGLLLFSGFLLYDSQRIIKQAESHPPNPTLYGIRNYDPINAAIAIYLDTLNIFIRIATILAGGGSQKRR</sequence>
<organism evidence="1 2">
    <name type="scientific">Holotrichia oblita</name>
    <name type="common">Chafer beetle</name>
    <dbReference type="NCBI Taxonomy" id="644536"/>
    <lineage>
        <taxon>Eukaryota</taxon>
        <taxon>Metazoa</taxon>
        <taxon>Ecdysozoa</taxon>
        <taxon>Arthropoda</taxon>
        <taxon>Hexapoda</taxon>
        <taxon>Insecta</taxon>
        <taxon>Pterygota</taxon>
        <taxon>Neoptera</taxon>
        <taxon>Endopterygota</taxon>
        <taxon>Coleoptera</taxon>
        <taxon>Polyphaga</taxon>
        <taxon>Scarabaeiformia</taxon>
        <taxon>Scarabaeidae</taxon>
        <taxon>Melolonthinae</taxon>
        <taxon>Holotrichia</taxon>
    </lineage>
</organism>
<name>A0ACB9TDK8_HOLOL</name>
<reference evidence="1" key="1">
    <citation type="submission" date="2022-04" db="EMBL/GenBank/DDBJ databases">
        <title>Chromosome-scale genome assembly of Holotrichia oblita Faldermann.</title>
        <authorList>
            <person name="Rongchong L."/>
        </authorList>
    </citation>
    <scope>NUCLEOTIDE SEQUENCE</scope>
    <source>
        <strain evidence="1">81SQS9</strain>
    </source>
</reference>
<dbReference type="Proteomes" id="UP001056778">
    <property type="component" value="Chromosome 3"/>
</dbReference>
<evidence type="ECO:0000313" key="1">
    <source>
        <dbReference type="EMBL" id="KAI4464755.1"/>
    </source>
</evidence>
<keyword evidence="2" id="KW-1185">Reference proteome</keyword>
<protein>
    <submittedName>
        <fullName evidence="1">Bax inhibitor-related</fullName>
    </submittedName>
</protein>